<feature type="domain" description="FCP1 homology" evidence="2">
    <location>
        <begin position="185"/>
        <end position="345"/>
    </location>
</feature>
<dbReference type="InterPro" id="IPR004274">
    <property type="entry name" value="FCP1_dom"/>
</dbReference>
<dbReference type="InterPro" id="IPR011948">
    <property type="entry name" value="Dullard_phosphatase"/>
</dbReference>
<dbReference type="InterPro" id="IPR036412">
    <property type="entry name" value="HAD-like_sf"/>
</dbReference>
<keyword evidence="4" id="KW-1185">Reference proteome</keyword>
<dbReference type="NCBIfam" id="TIGR02251">
    <property type="entry name" value="HIF-SF_euk"/>
    <property type="match status" value="1"/>
</dbReference>
<dbReference type="PROSITE" id="PS50969">
    <property type="entry name" value="FCP1"/>
    <property type="match status" value="1"/>
</dbReference>
<dbReference type="InterPro" id="IPR023214">
    <property type="entry name" value="HAD_sf"/>
</dbReference>
<evidence type="ECO:0000259" key="2">
    <source>
        <dbReference type="PROSITE" id="PS50969"/>
    </source>
</evidence>
<dbReference type="AlphaFoldDB" id="A0A1R2BAB9"/>
<name>A0A1R2BAB9_9CILI</name>
<evidence type="ECO:0000313" key="4">
    <source>
        <dbReference type="Proteomes" id="UP000187209"/>
    </source>
</evidence>
<gene>
    <name evidence="3" type="ORF">SteCoe_27573</name>
</gene>
<feature type="compositionally biased region" description="Polar residues" evidence="1">
    <location>
        <begin position="104"/>
        <end position="132"/>
    </location>
</feature>
<dbReference type="Pfam" id="PF03031">
    <property type="entry name" value="NIF"/>
    <property type="match status" value="1"/>
</dbReference>
<comment type="caution">
    <text evidence="3">The sequence shown here is derived from an EMBL/GenBank/DDBJ whole genome shotgun (WGS) entry which is preliminary data.</text>
</comment>
<dbReference type="Proteomes" id="UP000187209">
    <property type="component" value="Unassembled WGS sequence"/>
</dbReference>
<dbReference type="FunFam" id="3.40.50.1000:FF:000121">
    <property type="entry name" value="Uncharacterized protein"/>
    <property type="match status" value="1"/>
</dbReference>
<evidence type="ECO:0000256" key="1">
    <source>
        <dbReference type="SAM" id="MobiDB-lite"/>
    </source>
</evidence>
<dbReference type="EMBL" id="MPUH01000803">
    <property type="protein sequence ID" value="OMJ73697.1"/>
    <property type="molecule type" value="Genomic_DNA"/>
</dbReference>
<reference evidence="3 4" key="1">
    <citation type="submission" date="2016-11" db="EMBL/GenBank/DDBJ databases">
        <title>The macronuclear genome of Stentor coeruleus: a giant cell with tiny introns.</title>
        <authorList>
            <person name="Slabodnick M."/>
            <person name="Ruby J.G."/>
            <person name="Reiff S.B."/>
            <person name="Swart E.C."/>
            <person name="Gosai S."/>
            <person name="Prabakaran S."/>
            <person name="Witkowska E."/>
            <person name="Larue G.E."/>
            <person name="Fisher S."/>
            <person name="Freeman R.M."/>
            <person name="Gunawardena J."/>
            <person name="Chu W."/>
            <person name="Stover N.A."/>
            <person name="Gregory B.D."/>
            <person name="Nowacki M."/>
            <person name="Derisi J."/>
            <person name="Roy S.W."/>
            <person name="Marshall W.F."/>
            <person name="Sood P."/>
        </authorList>
    </citation>
    <scope>NUCLEOTIDE SEQUENCE [LARGE SCALE GENOMIC DNA]</scope>
    <source>
        <strain evidence="3">WM001</strain>
    </source>
</reference>
<feature type="compositionally biased region" description="Polar residues" evidence="1">
    <location>
        <begin position="1"/>
        <end position="12"/>
    </location>
</feature>
<accession>A0A1R2BAB9</accession>
<proteinExistence type="predicted"/>
<dbReference type="SMART" id="SM00577">
    <property type="entry name" value="CPDc"/>
    <property type="match status" value="1"/>
</dbReference>
<dbReference type="InterPro" id="IPR050365">
    <property type="entry name" value="TIM50"/>
</dbReference>
<protein>
    <recommendedName>
        <fullName evidence="2">FCP1 homology domain-containing protein</fullName>
    </recommendedName>
</protein>
<feature type="region of interest" description="Disordered" evidence="1">
    <location>
        <begin position="1"/>
        <end position="20"/>
    </location>
</feature>
<dbReference type="PANTHER" id="PTHR12210">
    <property type="entry name" value="DULLARD PROTEIN PHOSPHATASE"/>
    <property type="match status" value="1"/>
</dbReference>
<dbReference type="Gene3D" id="3.40.50.1000">
    <property type="entry name" value="HAD superfamily/HAD-like"/>
    <property type="match status" value="1"/>
</dbReference>
<sequence length="383" mass="44261">MFNSDTLSLSKSNSKKVQSKPLRDLCINVSDSPVKKPPNINSPVAIVNSKKKFIAPRYPSTAPVTPMQSLQTANKTLKDSQSKIKSPSNYIFATHSHSTKFALTPKKASSQKTFSQLTTRENTSKNIESIINKSKPPKHPKSKTRDQQKQHLHSTFQAIKIAKSLREPSIEELISKHIRLFRNKNHDKRKTVIFDLDETLVHCVNNNEISQYELEIEFPAGTFNKIGLNIRPYARELLAAASKEFEVIIFTASHKCYADKVIDFLDPEKQWVHHRFYRENCIQIDGTYVKDLRIFVDRFLKDLIIVDNAAYSFAFQIANGIPIISWYNNFEDRELYKLIEYLRVLARVNDIRLVNQLTFHLDTFYDDYLRDFISKSNKENAVS</sequence>
<dbReference type="GO" id="GO:0016791">
    <property type="term" value="F:phosphatase activity"/>
    <property type="evidence" value="ECO:0007669"/>
    <property type="project" value="InterPro"/>
</dbReference>
<evidence type="ECO:0000313" key="3">
    <source>
        <dbReference type="EMBL" id="OMJ73697.1"/>
    </source>
</evidence>
<feature type="region of interest" description="Disordered" evidence="1">
    <location>
        <begin position="104"/>
        <end position="151"/>
    </location>
</feature>
<dbReference type="SUPFAM" id="SSF56784">
    <property type="entry name" value="HAD-like"/>
    <property type="match status" value="1"/>
</dbReference>
<organism evidence="3 4">
    <name type="scientific">Stentor coeruleus</name>
    <dbReference type="NCBI Taxonomy" id="5963"/>
    <lineage>
        <taxon>Eukaryota</taxon>
        <taxon>Sar</taxon>
        <taxon>Alveolata</taxon>
        <taxon>Ciliophora</taxon>
        <taxon>Postciliodesmatophora</taxon>
        <taxon>Heterotrichea</taxon>
        <taxon>Heterotrichida</taxon>
        <taxon>Stentoridae</taxon>
        <taxon>Stentor</taxon>
    </lineage>
</organism>
<dbReference type="CDD" id="cd07521">
    <property type="entry name" value="HAD_FCP1-like"/>
    <property type="match status" value="1"/>
</dbReference>